<dbReference type="PANTHER" id="PTHR24305:SF232">
    <property type="entry name" value="P450, PUTATIVE (EUROFUNG)-RELATED"/>
    <property type="match status" value="1"/>
</dbReference>
<dbReference type="Pfam" id="PF00583">
    <property type="entry name" value="Acetyltransf_1"/>
    <property type="match status" value="1"/>
</dbReference>
<feature type="domain" description="N-acetyltransferase" evidence="10">
    <location>
        <begin position="48"/>
        <end position="122"/>
    </location>
</feature>
<comment type="cofactor">
    <cofactor evidence="1 7">
        <name>heme</name>
        <dbReference type="ChEBI" id="CHEBI:30413"/>
    </cofactor>
</comment>
<dbReference type="CDD" id="cd11060">
    <property type="entry name" value="CYP57A1-like"/>
    <property type="match status" value="1"/>
</dbReference>
<dbReference type="GO" id="GO:0016747">
    <property type="term" value="F:acyltransferase activity, transferring groups other than amino-acyl groups"/>
    <property type="evidence" value="ECO:0007669"/>
    <property type="project" value="InterPro"/>
</dbReference>
<keyword evidence="3 7" id="KW-0479">Metal-binding</keyword>
<accession>A0A438N5N6</accession>
<keyword evidence="7 8" id="KW-0349">Heme</keyword>
<dbReference type="VEuPathDB" id="FungiDB:PV10_01459"/>
<evidence type="ECO:0000256" key="8">
    <source>
        <dbReference type="RuleBase" id="RU000461"/>
    </source>
</evidence>
<dbReference type="GO" id="GO:0020037">
    <property type="term" value="F:heme binding"/>
    <property type="evidence" value="ECO:0007669"/>
    <property type="project" value="InterPro"/>
</dbReference>
<evidence type="ECO:0000256" key="9">
    <source>
        <dbReference type="SAM" id="Phobius"/>
    </source>
</evidence>
<dbReference type="FunFam" id="1.10.630.10:FF:000050">
    <property type="entry name" value="Cytochrome P450 monooxygenase"/>
    <property type="match status" value="1"/>
</dbReference>
<name>A0A438N5N6_EXOME</name>
<evidence type="ECO:0000256" key="4">
    <source>
        <dbReference type="ARBA" id="ARBA00023002"/>
    </source>
</evidence>
<evidence type="ECO:0000313" key="12">
    <source>
        <dbReference type="Proteomes" id="UP000288859"/>
    </source>
</evidence>
<evidence type="ECO:0000259" key="10">
    <source>
        <dbReference type="Pfam" id="PF00583"/>
    </source>
</evidence>
<dbReference type="InterPro" id="IPR000182">
    <property type="entry name" value="GNAT_dom"/>
</dbReference>
<dbReference type="InterPro" id="IPR001128">
    <property type="entry name" value="Cyt_P450"/>
</dbReference>
<keyword evidence="9" id="KW-0472">Membrane</keyword>
<reference evidence="11 12" key="1">
    <citation type="submission" date="2017-03" db="EMBL/GenBank/DDBJ databases">
        <title>Genomes of endolithic fungi from Antarctica.</title>
        <authorList>
            <person name="Coleine C."/>
            <person name="Masonjones S."/>
            <person name="Stajich J.E."/>
        </authorList>
    </citation>
    <scope>NUCLEOTIDE SEQUENCE [LARGE SCALE GENOMIC DNA]</scope>
    <source>
        <strain evidence="11 12">CCFEE 6314</strain>
    </source>
</reference>
<dbReference type="Proteomes" id="UP000288859">
    <property type="component" value="Unassembled WGS sequence"/>
</dbReference>
<proteinExistence type="inferred from homology"/>
<dbReference type="SUPFAM" id="SSF48264">
    <property type="entry name" value="Cytochrome P450"/>
    <property type="match status" value="1"/>
</dbReference>
<dbReference type="Pfam" id="PF00067">
    <property type="entry name" value="p450"/>
    <property type="match status" value="1"/>
</dbReference>
<evidence type="ECO:0000256" key="6">
    <source>
        <dbReference type="ARBA" id="ARBA00023033"/>
    </source>
</evidence>
<protein>
    <recommendedName>
        <fullName evidence="10">N-acetyltransferase domain-containing protein</fullName>
    </recommendedName>
</protein>
<dbReference type="GO" id="GO:0016705">
    <property type="term" value="F:oxidoreductase activity, acting on paired donors, with incorporation or reduction of molecular oxygen"/>
    <property type="evidence" value="ECO:0007669"/>
    <property type="project" value="InterPro"/>
</dbReference>
<dbReference type="SUPFAM" id="SSF55729">
    <property type="entry name" value="Acyl-CoA N-acyltransferases (Nat)"/>
    <property type="match status" value="1"/>
</dbReference>
<dbReference type="VEuPathDB" id="FungiDB:PV10_08996"/>
<dbReference type="PROSITE" id="PS00086">
    <property type="entry name" value="CYTOCHROME_P450"/>
    <property type="match status" value="1"/>
</dbReference>
<dbReference type="OrthoDB" id="3934656at2759"/>
<feature type="binding site" description="axial binding residue" evidence="7">
    <location>
        <position position="590"/>
    </location>
    <ligand>
        <name>heme</name>
        <dbReference type="ChEBI" id="CHEBI:30413"/>
    </ligand>
    <ligandPart>
        <name>Fe</name>
        <dbReference type="ChEBI" id="CHEBI:18248"/>
    </ligandPart>
</feature>
<dbReference type="PRINTS" id="PR00463">
    <property type="entry name" value="EP450I"/>
</dbReference>
<dbReference type="Gene3D" id="1.10.630.10">
    <property type="entry name" value="Cytochrome P450"/>
    <property type="match status" value="1"/>
</dbReference>
<dbReference type="Gene3D" id="3.40.630.30">
    <property type="match status" value="1"/>
</dbReference>
<keyword evidence="4 8" id="KW-0560">Oxidoreductase</keyword>
<comment type="similarity">
    <text evidence="2 8">Belongs to the cytochrome P450 family.</text>
</comment>
<evidence type="ECO:0000313" key="11">
    <source>
        <dbReference type="EMBL" id="RVX70983.1"/>
    </source>
</evidence>
<evidence type="ECO:0000256" key="1">
    <source>
        <dbReference type="ARBA" id="ARBA00001971"/>
    </source>
</evidence>
<evidence type="ECO:0000256" key="5">
    <source>
        <dbReference type="ARBA" id="ARBA00023004"/>
    </source>
</evidence>
<keyword evidence="5 7" id="KW-0408">Iron</keyword>
<gene>
    <name evidence="11" type="ORF">B0A52_06141</name>
</gene>
<evidence type="ECO:0000256" key="7">
    <source>
        <dbReference type="PIRSR" id="PIRSR602401-1"/>
    </source>
</evidence>
<feature type="transmembrane region" description="Helical" evidence="9">
    <location>
        <begin position="141"/>
        <end position="161"/>
    </location>
</feature>
<dbReference type="PRINTS" id="PR00385">
    <property type="entry name" value="P450"/>
</dbReference>
<sequence>MSNSYSPLNTHQSWTREGYLISTDPSLIPIPDLIKAFASQQVYWAQPLPESAMRDMLDHSLSFGLYTTAPESPETPLSLIGFARCITDQVTFLYLTDVYVLPEHQSHGLGKWLVGCVQQVVEQIPYLRRSMLIIGHGDASLSQSVGGAIVIILAVIFLYALRVKYRPGLRQLPGPLLASISPLDRVLSAASGQQFRTHQAYHAKYGPVVRVGPHHVSFSNSDLIPLVYNITSRFVKSDFYTLFDVKTKHGNLVPTVFSVRNEKQHKSLKRPVANAYSMSALVELEPMTNSCIEILQRKLDGMQGQVLDFGEWLQWFSFDVITSITFSNCMGFMEQEKDIQGIIDAIEGRLAYNSVIGEVPFLHRFLLGNRLVGYLANQIPSLARLNSAKYIVQFAAKQLERYSSRDKQADSLKDMLARFRRSRDGEEVMSNDDLLSHASSNIFAGSDTTAISLRSMFYYLCKNPRCYKLVQDEIEKMDKEGNLSEIVTFAEANRMPYLQACMKEAMRMHPAVGQLLERLVPDEGFEIAPGVHLPPGTIVGINPWLPARDKSVYGEDAAEFRPERWLEADVEGLKLMERNFLAFGAGARTCLGKNISLLEMSKLVPQLIRHYDIELADQEAEWLLTDNWFVKQSNVFCRLTRRKTEKK</sequence>
<dbReference type="InterPro" id="IPR016181">
    <property type="entry name" value="Acyl_CoA_acyltransferase"/>
</dbReference>
<keyword evidence="6 8" id="KW-0503">Monooxygenase</keyword>
<keyword evidence="9" id="KW-0812">Transmembrane</keyword>
<dbReference type="PANTHER" id="PTHR24305">
    <property type="entry name" value="CYTOCHROME P450"/>
    <property type="match status" value="1"/>
</dbReference>
<dbReference type="GO" id="GO:0005506">
    <property type="term" value="F:iron ion binding"/>
    <property type="evidence" value="ECO:0007669"/>
    <property type="project" value="InterPro"/>
</dbReference>
<dbReference type="InterPro" id="IPR050121">
    <property type="entry name" value="Cytochrome_P450_monoxygenase"/>
</dbReference>
<dbReference type="GO" id="GO:0004497">
    <property type="term" value="F:monooxygenase activity"/>
    <property type="evidence" value="ECO:0007669"/>
    <property type="project" value="UniProtKB-KW"/>
</dbReference>
<evidence type="ECO:0000256" key="3">
    <source>
        <dbReference type="ARBA" id="ARBA00022723"/>
    </source>
</evidence>
<dbReference type="CDD" id="cd04301">
    <property type="entry name" value="NAT_SF"/>
    <property type="match status" value="1"/>
</dbReference>
<dbReference type="AlphaFoldDB" id="A0A438N5N6"/>
<dbReference type="InterPro" id="IPR036396">
    <property type="entry name" value="Cyt_P450_sf"/>
</dbReference>
<keyword evidence="9" id="KW-1133">Transmembrane helix</keyword>
<dbReference type="InterPro" id="IPR002401">
    <property type="entry name" value="Cyt_P450_E_grp-I"/>
</dbReference>
<dbReference type="InterPro" id="IPR017972">
    <property type="entry name" value="Cyt_P450_CS"/>
</dbReference>
<organism evidence="11 12">
    <name type="scientific">Exophiala mesophila</name>
    <name type="common">Black yeast-like fungus</name>
    <dbReference type="NCBI Taxonomy" id="212818"/>
    <lineage>
        <taxon>Eukaryota</taxon>
        <taxon>Fungi</taxon>
        <taxon>Dikarya</taxon>
        <taxon>Ascomycota</taxon>
        <taxon>Pezizomycotina</taxon>
        <taxon>Eurotiomycetes</taxon>
        <taxon>Chaetothyriomycetidae</taxon>
        <taxon>Chaetothyriales</taxon>
        <taxon>Herpotrichiellaceae</taxon>
        <taxon>Exophiala</taxon>
    </lineage>
</organism>
<dbReference type="EMBL" id="NAJM01000020">
    <property type="protein sequence ID" value="RVX70983.1"/>
    <property type="molecule type" value="Genomic_DNA"/>
</dbReference>
<evidence type="ECO:0000256" key="2">
    <source>
        <dbReference type="ARBA" id="ARBA00010617"/>
    </source>
</evidence>
<comment type="caution">
    <text evidence="11">The sequence shown here is derived from an EMBL/GenBank/DDBJ whole genome shotgun (WGS) entry which is preliminary data.</text>
</comment>